<evidence type="ECO:0000313" key="10">
    <source>
        <dbReference type="Proteomes" id="UP000664654"/>
    </source>
</evidence>
<dbReference type="SUPFAM" id="SSF103473">
    <property type="entry name" value="MFS general substrate transporter"/>
    <property type="match status" value="1"/>
</dbReference>
<evidence type="ECO:0000256" key="1">
    <source>
        <dbReference type="ARBA" id="ARBA00004141"/>
    </source>
</evidence>
<evidence type="ECO:0000256" key="3">
    <source>
        <dbReference type="ARBA" id="ARBA00022692"/>
    </source>
</evidence>
<feature type="transmembrane region" description="Helical" evidence="7">
    <location>
        <begin position="216"/>
        <end position="235"/>
    </location>
</feature>
<reference evidence="9" key="1">
    <citation type="submission" date="2021-03" db="EMBL/GenBank/DDBJ databases">
        <title>novel species isolated from a fishpond in China.</title>
        <authorList>
            <person name="Lu H."/>
            <person name="Cai Z."/>
        </authorList>
    </citation>
    <scope>NUCLEOTIDE SEQUENCE</scope>
    <source>
        <strain evidence="9">JCM 30855</strain>
    </source>
</reference>
<keyword evidence="10" id="KW-1185">Reference proteome</keyword>
<dbReference type="RefSeq" id="WP_206572476.1">
    <property type="nucleotide sequence ID" value="NZ_JAFKCV010000002.1"/>
</dbReference>
<proteinExistence type="inferred from homology"/>
<dbReference type="Pfam" id="PF07690">
    <property type="entry name" value="MFS_1"/>
    <property type="match status" value="2"/>
</dbReference>
<dbReference type="Proteomes" id="UP000664654">
    <property type="component" value="Unassembled WGS sequence"/>
</dbReference>
<feature type="domain" description="Major facilitator superfamily (MFS) profile" evidence="8">
    <location>
        <begin position="10"/>
        <end position="407"/>
    </location>
</feature>
<dbReference type="Gene3D" id="1.20.1250.20">
    <property type="entry name" value="MFS general substrate transporter like domains"/>
    <property type="match status" value="2"/>
</dbReference>
<evidence type="ECO:0000313" key="9">
    <source>
        <dbReference type="EMBL" id="MBN7824357.1"/>
    </source>
</evidence>
<dbReference type="InterPro" id="IPR020846">
    <property type="entry name" value="MFS_dom"/>
</dbReference>
<feature type="transmembrane region" description="Helical" evidence="7">
    <location>
        <begin position="277"/>
        <end position="294"/>
    </location>
</feature>
<dbReference type="GO" id="GO:0015112">
    <property type="term" value="F:nitrate transmembrane transporter activity"/>
    <property type="evidence" value="ECO:0007669"/>
    <property type="project" value="InterPro"/>
</dbReference>
<dbReference type="GO" id="GO:0042128">
    <property type="term" value="P:nitrate assimilation"/>
    <property type="evidence" value="ECO:0007669"/>
    <property type="project" value="UniProtKB-KW"/>
</dbReference>
<evidence type="ECO:0000256" key="6">
    <source>
        <dbReference type="ARBA" id="ARBA00023136"/>
    </source>
</evidence>
<accession>A0A939IQ89</accession>
<evidence type="ECO:0000259" key="8">
    <source>
        <dbReference type="PROSITE" id="PS50850"/>
    </source>
</evidence>
<feature type="transmembrane region" description="Helical" evidence="7">
    <location>
        <begin position="135"/>
        <end position="155"/>
    </location>
</feature>
<sequence>MRWISDRGTLALVLATLTFAANFSVWTMYAAMTRPLTESLHLSLTELGLLLSTPMLTGALTRIPAGLLADRFSVKGLWAGQMLLTLPPLWLLQMADSFQDYLLLGLWLGLSGSSFTFGIRYVTTFFSRQLQGTSMGIFGAGNAGAAINLLLIPYLVDYGDWQHIGPLYCIGLAAVLVLFWFIAPASRESGDRIGHQGCITQLTQQLSRLHIWRLGLYYYFVFGSFLALLMWLPHYYMNAYKLSTHQAMAFTLLFVASSSLVRPLGGWLADRFGGRRINWAVFWICLVCLFFLSYPPTTMTIHGIDKDVHLRLGINLWVFTTLLFVIGIAQGLGRASVYKLIQDHYPTQMGSAGGLVAAMGAMGGCTLPLLFGWLVDWSGFYSICFMLLYGVLAACMVAMYLAIQAERFQKRLHHAMEDNFLERD</sequence>
<feature type="transmembrane region" description="Helical" evidence="7">
    <location>
        <begin position="161"/>
        <end position="183"/>
    </location>
</feature>
<feature type="transmembrane region" description="Helical" evidence="7">
    <location>
        <begin position="247"/>
        <end position="265"/>
    </location>
</feature>
<feature type="transmembrane region" description="Helical" evidence="7">
    <location>
        <begin position="40"/>
        <end position="60"/>
    </location>
</feature>
<protein>
    <submittedName>
        <fullName evidence="9">NarK/NasA family nitrate transporter</fullName>
    </submittedName>
</protein>
<keyword evidence="3 7" id="KW-0812">Transmembrane</keyword>
<dbReference type="AlphaFoldDB" id="A0A939IQ89"/>
<keyword evidence="4 7" id="KW-1133">Transmembrane helix</keyword>
<dbReference type="InterPro" id="IPR044772">
    <property type="entry name" value="NO3_transporter"/>
</dbReference>
<organism evidence="9 10">
    <name type="scientific">Bowmanella dokdonensis</name>
    <dbReference type="NCBI Taxonomy" id="751969"/>
    <lineage>
        <taxon>Bacteria</taxon>
        <taxon>Pseudomonadati</taxon>
        <taxon>Pseudomonadota</taxon>
        <taxon>Gammaproteobacteria</taxon>
        <taxon>Alteromonadales</taxon>
        <taxon>Alteromonadaceae</taxon>
        <taxon>Bowmanella</taxon>
    </lineage>
</organism>
<comment type="subcellular location">
    <subcellularLocation>
        <location evidence="1">Membrane</location>
        <topology evidence="1">Multi-pass membrane protein</topology>
    </subcellularLocation>
</comment>
<keyword evidence="6 7" id="KW-0472">Membrane</keyword>
<feature type="transmembrane region" description="Helical" evidence="7">
    <location>
        <begin position="72"/>
        <end position="92"/>
    </location>
</feature>
<keyword evidence="5" id="KW-0534">Nitrate assimilation</keyword>
<name>A0A939IQ89_9ALTE</name>
<dbReference type="GO" id="GO:0016020">
    <property type="term" value="C:membrane"/>
    <property type="evidence" value="ECO:0007669"/>
    <property type="project" value="UniProtKB-SubCell"/>
</dbReference>
<comment type="caution">
    <text evidence="9">The sequence shown here is derived from an EMBL/GenBank/DDBJ whole genome shotgun (WGS) entry which is preliminary data.</text>
</comment>
<evidence type="ECO:0000256" key="5">
    <source>
        <dbReference type="ARBA" id="ARBA00023063"/>
    </source>
</evidence>
<feature type="transmembrane region" description="Helical" evidence="7">
    <location>
        <begin position="354"/>
        <end position="374"/>
    </location>
</feature>
<dbReference type="EMBL" id="JAFKCV010000002">
    <property type="protein sequence ID" value="MBN7824357.1"/>
    <property type="molecule type" value="Genomic_DNA"/>
</dbReference>
<dbReference type="InterPro" id="IPR036259">
    <property type="entry name" value="MFS_trans_sf"/>
</dbReference>
<dbReference type="PANTHER" id="PTHR23515">
    <property type="entry name" value="HIGH-AFFINITY NITRATE TRANSPORTER 2.3"/>
    <property type="match status" value="1"/>
</dbReference>
<feature type="transmembrane region" description="Helical" evidence="7">
    <location>
        <begin position="314"/>
        <end position="333"/>
    </location>
</feature>
<evidence type="ECO:0000256" key="2">
    <source>
        <dbReference type="ARBA" id="ARBA00008432"/>
    </source>
</evidence>
<evidence type="ECO:0000256" key="4">
    <source>
        <dbReference type="ARBA" id="ARBA00022989"/>
    </source>
</evidence>
<feature type="transmembrane region" description="Helical" evidence="7">
    <location>
        <begin position="104"/>
        <end position="123"/>
    </location>
</feature>
<comment type="similarity">
    <text evidence="2">Belongs to the major facilitator superfamily. Nitrate/nitrite porter (TC 2.A.1.8) family.</text>
</comment>
<dbReference type="PROSITE" id="PS50850">
    <property type="entry name" value="MFS"/>
    <property type="match status" value="1"/>
</dbReference>
<feature type="transmembrane region" description="Helical" evidence="7">
    <location>
        <begin position="380"/>
        <end position="403"/>
    </location>
</feature>
<evidence type="ECO:0000256" key="7">
    <source>
        <dbReference type="SAM" id="Phobius"/>
    </source>
</evidence>
<gene>
    <name evidence="9" type="ORF">J0A66_03860</name>
</gene>
<dbReference type="InterPro" id="IPR011701">
    <property type="entry name" value="MFS"/>
</dbReference>